<dbReference type="PROSITE" id="PS51318">
    <property type="entry name" value="TAT"/>
    <property type="match status" value="1"/>
</dbReference>
<dbReference type="RefSeq" id="WP_200230741.1">
    <property type="nucleotide sequence ID" value="NZ_NRRT01000051.1"/>
</dbReference>
<proteinExistence type="predicted"/>
<reference evidence="2" key="2">
    <citation type="journal article" date="2020" name="Microorganisms">
        <title>Osmotic Adaptation and Compatible Solute Biosynthesis of Phototrophic Bacteria as Revealed from Genome Analyses.</title>
        <authorList>
            <person name="Imhoff J.F."/>
            <person name="Rahn T."/>
            <person name="Kunzel S."/>
            <person name="Keller A."/>
            <person name="Neulinger S.C."/>
        </authorList>
    </citation>
    <scope>NUCLEOTIDE SEQUENCE</scope>
    <source>
        <strain evidence="2">IM 151</strain>
    </source>
</reference>
<reference evidence="2" key="1">
    <citation type="submission" date="2017-08" db="EMBL/GenBank/DDBJ databases">
        <authorList>
            <person name="Imhoff J.F."/>
            <person name="Rahn T."/>
            <person name="Kuenzel S."/>
            <person name="Neulinger S.C."/>
        </authorList>
    </citation>
    <scope>NUCLEOTIDE SEQUENCE</scope>
    <source>
        <strain evidence="2">IM 151</strain>
    </source>
</reference>
<dbReference type="Proteomes" id="UP001041814">
    <property type="component" value="Unassembled WGS sequence"/>
</dbReference>
<dbReference type="Pfam" id="PF13501">
    <property type="entry name" value="SoxY"/>
    <property type="match status" value="1"/>
</dbReference>
<organism evidence="2 3">
    <name type="scientific">Rubrivivax gelatinosus</name>
    <name type="common">Rhodocyclus gelatinosus</name>
    <name type="synonym">Rhodopseudomonas gelatinosa</name>
    <dbReference type="NCBI Taxonomy" id="28068"/>
    <lineage>
        <taxon>Bacteria</taxon>
        <taxon>Pseudomonadati</taxon>
        <taxon>Pseudomonadota</taxon>
        <taxon>Betaproteobacteria</taxon>
        <taxon>Burkholderiales</taxon>
        <taxon>Sphaerotilaceae</taxon>
        <taxon>Rubrivivax</taxon>
    </lineage>
</organism>
<keyword evidence="3" id="KW-1185">Reference proteome</keyword>
<evidence type="ECO:0000313" key="3">
    <source>
        <dbReference type="Proteomes" id="UP001041814"/>
    </source>
</evidence>
<gene>
    <name evidence="2" type="ORF">CKO43_23250</name>
</gene>
<dbReference type="EMBL" id="NRRU01000143">
    <property type="protein sequence ID" value="MBK1715670.1"/>
    <property type="molecule type" value="Genomic_DNA"/>
</dbReference>
<dbReference type="InterPro" id="IPR032711">
    <property type="entry name" value="SoxY"/>
</dbReference>
<dbReference type="Gene3D" id="2.60.40.2470">
    <property type="entry name" value="SoxY domain"/>
    <property type="match status" value="1"/>
</dbReference>
<accession>A0ABS1E2I7</accession>
<protein>
    <submittedName>
        <fullName evidence="2">Thiosulfate oxidation carrier protein SoxY</fullName>
    </submittedName>
</protein>
<dbReference type="InterPro" id="IPR038162">
    <property type="entry name" value="SoxY_sf"/>
</dbReference>
<evidence type="ECO:0000313" key="2">
    <source>
        <dbReference type="EMBL" id="MBK1715670.1"/>
    </source>
</evidence>
<sequence>MNEDPSIDHGRRDAVAASASLALLLSGLGLLPPAAAAAALPPAFEARTLAELNAALGLAAPVASPAVTLSGPDIAENGAAVELTLATTLPGAERLLLLVEQNPAVLSAIFELSDAVVPEFVIRVKMAQSSKVWAVATTAEGRVFYARKDIRVTLGGCAA</sequence>
<dbReference type="PIRSF" id="PIRSF010312">
    <property type="entry name" value="Sulphur_oxidation_SoxY"/>
    <property type="match status" value="1"/>
</dbReference>
<name>A0ABS1E2I7_RUBGE</name>
<dbReference type="InterPro" id="IPR006311">
    <property type="entry name" value="TAT_signal"/>
</dbReference>
<comment type="caution">
    <text evidence="2">The sequence shown here is derived from an EMBL/GenBank/DDBJ whole genome shotgun (WGS) entry which is preliminary data.</text>
</comment>
<evidence type="ECO:0000259" key="1">
    <source>
        <dbReference type="Pfam" id="PF13501"/>
    </source>
</evidence>
<dbReference type="InterPro" id="IPR016568">
    <property type="entry name" value="Sulphur_oxidation_SoxY"/>
</dbReference>
<feature type="domain" description="Ig-like SoxY" evidence="1">
    <location>
        <begin position="54"/>
        <end position="157"/>
    </location>
</feature>